<proteinExistence type="predicted"/>
<accession>A0A6J8A3N5</accession>
<organism evidence="2 3">
    <name type="scientific">Mytilus coruscus</name>
    <name type="common">Sea mussel</name>
    <dbReference type="NCBI Taxonomy" id="42192"/>
    <lineage>
        <taxon>Eukaryota</taxon>
        <taxon>Metazoa</taxon>
        <taxon>Spiralia</taxon>
        <taxon>Lophotrochozoa</taxon>
        <taxon>Mollusca</taxon>
        <taxon>Bivalvia</taxon>
        <taxon>Autobranchia</taxon>
        <taxon>Pteriomorphia</taxon>
        <taxon>Mytilida</taxon>
        <taxon>Mytiloidea</taxon>
        <taxon>Mytilidae</taxon>
        <taxon>Mytilinae</taxon>
        <taxon>Mytilus</taxon>
    </lineage>
</organism>
<gene>
    <name evidence="2" type="ORF">MCOR_2755</name>
</gene>
<evidence type="ECO:0000256" key="1">
    <source>
        <dbReference type="SAM" id="MobiDB-lite"/>
    </source>
</evidence>
<name>A0A6J8A3N5_MYTCO</name>
<keyword evidence="3" id="KW-1185">Reference proteome</keyword>
<feature type="region of interest" description="Disordered" evidence="1">
    <location>
        <begin position="46"/>
        <end position="70"/>
    </location>
</feature>
<dbReference type="AlphaFoldDB" id="A0A6J8A3N5"/>
<feature type="compositionally biased region" description="Polar residues" evidence="1">
    <location>
        <begin position="47"/>
        <end position="65"/>
    </location>
</feature>
<dbReference type="Proteomes" id="UP000507470">
    <property type="component" value="Unassembled WGS sequence"/>
</dbReference>
<dbReference type="EMBL" id="CACVKT020000551">
    <property type="protein sequence ID" value="CAC5360198.1"/>
    <property type="molecule type" value="Genomic_DNA"/>
</dbReference>
<dbReference type="Gene3D" id="3.60.10.10">
    <property type="entry name" value="Endonuclease/exonuclease/phosphatase"/>
    <property type="match status" value="1"/>
</dbReference>
<sequence length="372" mass="42519">MQNTPKYKNKRTRSPESKHTNMANADDLQSSIKSIVESIKEIIDGQDSFNSHSNDQGVKGNTQPTDPLKDDDVTVVVNKLPFNEAENLPDKVQQLMSVVATKRLTTRFYNQPGLDNTLNNGNIRLRHLNICGWTQNDKDLRTAMLEEVNVDIFNICETHLKEIDKIEVNGYSWKGLNRQYIHRNTPKASGGIGLLIKKWIFEEYNYETIDITRGCIICGSLKDYSDFDELPLCPSLDKTVNQHGNTFLECLNESKMCVLKGRFNQDENNFTFISRRGKSVDKDGEIVSDEKVVLGKWKTNFQNIYNMDNSADDFDGNFQIYASEHKNLLEERMLDPLLNENEELNSAITKDEIRRLASRTKHGKSCGIDNIP</sequence>
<evidence type="ECO:0000313" key="3">
    <source>
        <dbReference type="Proteomes" id="UP000507470"/>
    </source>
</evidence>
<feature type="region of interest" description="Disordered" evidence="1">
    <location>
        <begin position="1"/>
        <end position="29"/>
    </location>
</feature>
<feature type="compositionally biased region" description="Polar residues" evidence="1">
    <location>
        <begin position="20"/>
        <end position="29"/>
    </location>
</feature>
<dbReference type="InterPro" id="IPR036691">
    <property type="entry name" value="Endo/exonu/phosph_ase_sf"/>
</dbReference>
<evidence type="ECO:0000313" key="2">
    <source>
        <dbReference type="EMBL" id="CAC5360198.1"/>
    </source>
</evidence>
<protein>
    <recommendedName>
        <fullName evidence="4">Endonuclease/exonuclease/phosphatase domain-containing protein</fullName>
    </recommendedName>
</protein>
<reference evidence="2 3" key="1">
    <citation type="submission" date="2020-06" db="EMBL/GenBank/DDBJ databases">
        <authorList>
            <person name="Li R."/>
            <person name="Bekaert M."/>
        </authorList>
    </citation>
    <scope>NUCLEOTIDE SEQUENCE [LARGE SCALE GENOMIC DNA]</scope>
    <source>
        <strain evidence="3">wild</strain>
    </source>
</reference>
<evidence type="ECO:0008006" key="4">
    <source>
        <dbReference type="Google" id="ProtNLM"/>
    </source>
</evidence>